<reference evidence="3 4" key="1">
    <citation type="submission" date="2024-02" db="EMBL/GenBank/DDBJ databases">
        <authorList>
            <person name="Daric V."/>
            <person name="Darras S."/>
        </authorList>
    </citation>
    <scope>NUCLEOTIDE SEQUENCE [LARGE SCALE GENOMIC DNA]</scope>
</reference>
<evidence type="ECO:0000313" key="4">
    <source>
        <dbReference type="Proteomes" id="UP001642483"/>
    </source>
</evidence>
<feature type="transmembrane region" description="Helical" evidence="1">
    <location>
        <begin position="61"/>
        <end position="81"/>
    </location>
</feature>
<proteinExistence type="predicted"/>
<protein>
    <submittedName>
        <fullName evidence="3">Uncharacterized protein</fullName>
    </submittedName>
</protein>
<sequence length="290" mass="33044">MNGERLWCLFCIAVLLTTAWLVTAFGLGHKLKNFPGKDLYVNDPVYQTIKYPSGNSPSANLATFVWPSTLIACLVPILYIFKDCSRERLFDQRFYIPWASEIACFGIWTLFYDREVHYMCLIISILAPLLMTLASIAVGQKRKTTAKFWWYDLLLNSVVFRAVWLFSVLSTAVTNFTCFKNSFGLDKAQLIGTWDLETCTTIGYCAPLAVFIVWFAMDFIFYPRELQMVNTVYPFVVFSMFGLFFSNYDPSKELSRNDAIPLTIGILSAVLHFIRNGLKGGVTVEAKKES</sequence>
<feature type="signal peptide" evidence="2">
    <location>
        <begin position="1"/>
        <end position="24"/>
    </location>
</feature>
<comment type="caution">
    <text evidence="3">The sequence shown here is derived from an EMBL/GenBank/DDBJ whole genome shotgun (WGS) entry which is preliminary data.</text>
</comment>
<feature type="transmembrane region" description="Helical" evidence="1">
    <location>
        <begin position="150"/>
        <end position="173"/>
    </location>
</feature>
<accession>A0ABP0F811</accession>
<feature type="chain" id="PRO_5046924525" evidence="2">
    <location>
        <begin position="25"/>
        <end position="290"/>
    </location>
</feature>
<keyword evidence="1" id="KW-1133">Transmembrane helix</keyword>
<dbReference type="EMBL" id="CAWYQH010000024">
    <property type="protein sequence ID" value="CAK8675835.1"/>
    <property type="molecule type" value="Genomic_DNA"/>
</dbReference>
<keyword evidence="1" id="KW-0472">Membrane</keyword>
<feature type="transmembrane region" description="Helical" evidence="1">
    <location>
        <begin position="260"/>
        <end position="278"/>
    </location>
</feature>
<feature type="transmembrane region" description="Helical" evidence="1">
    <location>
        <begin position="228"/>
        <end position="248"/>
    </location>
</feature>
<evidence type="ECO:0000313" key="3">
    <source>
        <dbReference type="EMBL" id="CAK8675835.1"/>
    </source>
</evidence>
<dbReference type="Proteomes" id="UP001642483">
    <property type="component" value="Unassembled WGS sequence"/>
</dbReference>
<organism evidence="3 4">
    <name type="scientific">Clavelina lepadiformis</name>
    <name type="common">Light-bulb sea squirt</name>
    <name type="synonym">Ascidia lepadiformis</name>
    <dbReference type="NCBI Taxonomy" id="159417"/>
    <lineage>
        <taxon>Eukaryota</taxon>
        <taxon>Metazoa</taxon>
        <taxon>Chordata</taxon>
        <taxon>Tunicata</taxon>
        <taxon>Ascidiacea</taxon>
        <taxon>Aplousobranchia</taxon>
        <taxon>Clavelinidae</taxon>
        <taxon>Clavelina</taxon>
    </lineage>
</organism>
<feature type="transmembrane region" description="Helical" evidence="1">
    <location>
        <begin position="116"/>
        <end position="138"/>
    </location>
</feature>
<feature type="transmembrane region" description="Helical" evidence="1">
    <location>
        <begin position="93"/>
        <end position="110"/>
    </location>
</feature>
<keyword evidence="1" id="KW-0812">Transmembrane</keyword>
<feature type="transmembrane region" description="Helical" evidence="1">
    <location>
        <begin position="201"/>
        <end position="221"/>
    </location>
</feature>
<evidence type="ECO:0000256" key="1">
    <source>
        <dbReference type="SAM" id="Phobius"/>
    </source>
</evidence>
<keyword evidence="2" id="KW-0732">Signal</keyword>
<gene>
    <name evidence="3" type="ORF">CVLEPA_LOCUS5369</name>
</gene>
<evidence type="ECO:0000256" key="2">
    <source>
        <dbReference type="SAM" id="SignalP"/>
    </source>
</evidence>
<keyword evidence="4" id="KW-1185">Reference proteome</keyword>
<name>A0ABP0F811_CLALP</name>